<dbReference type="InterPro" id="IPR000719">
    <property type="entry name" value="Prot_kinase_dom"/>
</dbReference>
<proteinExistence type="inferred from homology"/>
<keyword evidence="2" id="KW-0723">Serine/threonine-protein kinase</keyword>
<evidence type="ECO:0000256" key="3">
    <source>
        <dbReference type="ARBA" id="ARBA00022679"/>
    </source>
</evidence>
<dbReference type="InterPro" id="IPR045801">
    <property type="entry name" value="MEKK4_N"/>
</dbReference>
<dbReference type="PROSITE" id="PS00107">
    <property type="entry name" value="PROTEIN_KINASE_ATP"/>
    <property type="match status" value="1"/>
</dbReference>
<dbReference type="GO" id="GO:0000165">
    <property type="term" value="P:MAPK cascade"/>
    <property type="evidence" value="ECO:0007669"/>
    <property type="project" value="InterPro"/>
</dbReference>
<dbReference type="EMBL" id="LWCA01000310">
    <property type="protein sequence ID" value="OAF69269.1"/>
    <property type="molecule type" value="Genomic_DNA"/>
</dbReference>
<accession>A0A177B4Q6</accession>
<evidence type="ECO:0000256" key="4">
    <source>
        <dbReference type="ARBA" id="ARBA00022741"/>
    </source>
</evidence>
<dbReference type="SUPFAM" id="SSF56112">
    <property type="entry name" value="Protein kinase-like (PK-like)"/>
    <property type="match status" value="1"/>
</dbReference>
<feature type="domain" description="Protein kinase" evidence="8">
    <location>
        <begin position="1092"/>
        <end position="1342"/>
    </location>
</feature>
<name>A0A177B4Q6_9BILA</name>
<dbReference type="PROSITE" id="PS00108">
    <property type="entry name" value="PROTEIN_KINASE_ST"/>
    <property type="match status" value="1"/>
</dbReference>
<dbReference type="InterPro" id="IPR050538">
    <property type="entry name" value="MAP_kinase_kinase_kinase"/>
</dbReference>
<evidence type="ECO:0000256" key="6">
    <source>
        <dbReference type="ARBA" id="ARBA00022840"/>
    </source>
</evidence>
<evidence type="ECO:0000256" key="5">
    <source>
        <dbReference type="ARBA" id="ARBA00022777"/>
    </source>
</evidence>
<comment type="similarity">
    <text evidence="1">Belongs to the protein kinase superfamily. STE Ser/Thr protein kinase family. MAP kinase kinase kinase subfamily.</text>
</comment>
<protein>
    <recommendedName>
        <fullName evidence="8">Protein kinase domain-containing protein</fullName>
    </recommendedName>
</protein>
<dbReference type="GO" id="GO:0004674">
    <property type="term" value="F:protein serine/threonine kinase activity"/>
    <property type="evidence" value="ECO:0007669"/>
    <property type="project" value="UniProtKB-KW"/>
</dbReference>
<dbReference type="Gene3D" id="1.10.510.10">
    <property type="entry name" value="Transferase(Phosphotransferase) domain 1"/>
    <property type="match status" value="1"/>
</dbReference>
<evidence type="ECO:0000256" key="2">
    <source>
        <dbReference type="ARBA" id="ARBA00022527"/>
    </source>
</evidence>
<gene>
    <name evidence="9" type="ORF">A3Q56_02933</name>
</gene>
<dbReference type="PANTHER" id="PTHR48016">
    <property type="entry name" value="MAP KINASE KINASE KINASE SSK2-RELATED-RELATED"/>
    <property type="match status" value="1"/>
</dbReference>
<sequence>MYIRNYRTIDQIDIHGQDFSRNKLNIKRRNFIECNTLNKNYKFQKFGKMNCGSTYINSNCAYSCINSTKLGKKGDKKDKHRHNILDFSGDLCDIKQLASNGLIETIRDGILEESKMGKYSEDFGLWQNNYFDILWLELQAYRCGNSIKFQDNLICNNRENVDTVLESILKFRVTDKTCNVSGETVGRFLVTRTSSDKIFSKKENLVLYSIRNVSSFHYIVKENGIVQTKVTQQMNLLDKVFSLYQSKRHVSNNHKLMTTEGFNLKILAMTVWSNTISEMCNVIDKLGSILLNPKEKNWWPFKVNLQKMPKNPQISNSLKMYQYVAEMKMRKEGVMNLLNFVCTTIKHCVCRTRLILEKKGSLLDHECDFKSLNTLDYCRNQFETESKNLDSNSDSTRRFMWPEEFLKIGLPSLKPMYLFLVRIPVDVIHECIIVTIDQHFTPSAPKPSFPSLKQLLHEYRQLLYSAVKAKKFYIKVVCSLGFQEFLDGELSLFDNDVKRLIDIYFVQLQDWILMAQDIQTASKMKKIEETFMSEWEFMKNVCINIKDTESFAAIKFCNIVREIIDRTTETVEKEWISCKNEITNQFMAISPHVSSGKYISCFAYRMQLKKISSTSLRSIRDNTTKFQKRVMRCLNYSKVIKSDLENVCVYKLNCKKTELLEKLSKANYYTLYTKIKNVYIFISNHSSYFSTKKQILFTNITKNDALSELQNNFIKGHLVMVASDQTIKCNRTIANTPSILNFENISNIDIPISDGVVLATLGKNLAEETKEFEELLGSYIKPFVPKACYSRSIRISLTRLCESVNCLRIFSKKVLKDSEKQLKYINSLSEHFDNRVIKECTSISECKSHKSEFSECSITQNHNVIKYAIQESCNDKKETILTVFNMLFDMYNAISELYYNKLPANQSKHFIELATDWISFVSEFCIGHGLKSRYCSQGVDFLLKICEYDTIKHIPEPRFSNFTAMVYHCISLLKRKEIHSEFNNEKLHRNCVGSNKKFIENSKQNIKIKFSVVYPQQNQIIKGLISPDMNLSTKLTSDQIFNIRRNSIMLKIRDIEIQRCNYLKKNKIIGKITKVVRSSYQDISTRRVTFKWGRGRKIGQGRFGHVYSVVNFDSGDLLAMKEIKYQPIDYCIAKDIADELKLFEGISHPNLVKYHGISVYTNELCIFMEFCAYGTLAFASKQGLNMKMIRKYLYDILLGTAYLHDNSIIHRDIKGANIFLSSDEHVKMGDFGCSVKLTSTVVQNVVGTVSFMAPEMITQQCSNEKCVDIWSIGCVVIQMLTGERPWIEMDNDFMIMFHVGMGASPKIPDYVSHETAHFLKQCFIRDTKLRCTAHQLLGHGFVKI</sequence>
<evidence type="ECO:0000259" key="8">
    <source>
        <dbReference type="PROSITE" id="PS50011"/>
    </source>
</evidence>
<comment type="caution">
    <text evidence="9">The sequence shown here is derived from an EMBL/GenBank/DDBJ whole genome shotgun (WGS) entry which is preliminary data.</text>
</comment>
<evidence type="ECO:0000313" key="10">
    <source>
        <dbReference type="Proteomes" id="UP000078046"/>
    </source>
</evidence>
<dbReference type="Proteomes" id="UP000078046">
    <property type="component" value="Unassembled WGS sequence"/>
</dbReference>
<dbReference type="OrthoDB" id="1043025at2759"/>
<keyword evidence="3" id="KW-0808">Transferase</keyword>
<evidence type="ECO:0000313" key="9">
    <source>
        <dbReference type="EMBL" id="OAF69269.1"/>
    </source>
</evidence>
<dbReference type="GO" id="GO:0005524">
    <property type="term" value="F:ATP binding"/>
    <property type="evidence" value="ECO:0007669"/>
    <property type="project" value="UniProtKB-UniRule"/>
</dbReference>
<evidence type="ECO:0000256" key="1">
    <source>
        <dbReference type="ARBA" id="ARBA00006529"/>
    </source>
</evidence>
<dbReference type="Pfam" id="PF19431">
    <property type="entry name" value="MEKK4_N"/>
    <property type="match status" value="2"/>
</dbReference>
<dbReference type="PROSITE" id="PS50011">
    <property type="entry name" value="PROTEIN_KINASE_DOM"/>
    <property type="match status" value="1"/>
</dbReference>
<dbReference type="Pfam" id="PF00069">
    <property type="entry name" value="Pkinase"/>
    <property type="match status" value="1"/>
</dbReference>
<evidence type="ECO:0000256" key="7">
    <source>
        <dbReference type="PROSITE-ProRule" id="PRU10141"/>
    </source>
</evidence>
<dbReference type="InterPro" id="IPR017441">
    <property type="entry name" value="Protein_kinase_ATP_BS"/>
</dbReference>
<feature type="binding site" evidence="7">
    <location>
        <position position="1121"/>
    </location>
    <ligand>
        <name>ATP</name>
        <dbReference type="ChEBI" id="CHEBI:30616"/>
    </ligand>
</feature>
<keyword evidence="10" id="KW-1185">Reference proteome</keyword>
<organism evidence="9 10">
    <name type="scientific">Intoshia linei</name>
    <dbReference type="NCBI Taxonomy" id="1819745"/>
    <lineage>
        <taxon>Eukaryota</taxon>
        <taxon>Metazoa</taxon>
        <taxon>Spiralia</taxon>
        <taxon>Lophotrochozoa</taxon>
        <taxon>Mesozoa</taxon>
        <taxon>Orthonectida</taxon>
        <taxon>Rhopaluridae</taxon>
        <taxon>Intoshia</taxon>
    </lineage>
</organism>
<keyword evidence="4 7" id="KW-0547">Nucleotide-binding</keyword>
<keyword evidence="6 7" id="KW-0067">ATP-binding</keyword>
<reference evidence="9 10" key="1">
    <citation type="submission" date="2016-04" db="EMBL/GenBank/DDBJ databases">
        <title>The genome of Intoshia linei affirms orthonectids as highly simplified spiralians.</title>
        <authorList>
            <person name="Mikhailov K.V."/>
            <person name="Slusarev G.S."/>
            <person name="Nikitin M.A."/>
            <person name="Logacheva M.D."/>
            <person name="Penin A."/>
            <person name="Aleoshin V."/>
            <person name="Panchin Y.V."/>
        </authorList>
    </citation>
    <scope>NUCLEOTIDE SEQUENCE [LARGE SCALE GENOMIC DNA]</scope>
    <source>
        <strain evidence="9">Intl2013</strain>
        <tissue evidence="9">Whole animal</tissue>
    </source>
</reference>
<keyword evidence="5" id="KW-0418">Kinase</keyword>
<dbReference type="PANTHER" id="PTHR48016:SF32">
    <property type="entry name" value="MITOGEN-ACTIVATED PROTEIN KINASE KINASE KINASE 4"/>
    <property type="match status" value="1"/>
</dbReference>
<dbReference type="InterPro" id="IPR011009">
    <property type="entry name" value="Kinase-like_dom_sf"/>
</dbReference>
<dbReference type="SMART" id="SM00220">
    <property type="entry name" value="S_TKc"/>
    <property type="match status" value="1"/>
</dbReference>
<dbReference type="InterPro" id="IPR008271">
    <property type="entry name" value="Ser/Thr_kinase_AS"/>
</dbReference>